<evidence type="ECO:0000313" key="2">
    <source>
        <dbReference type="EMBL" id="SVC98121.1"/>
    </source>
</evidence>
<dbReference type="Pfam" id="PF13302">
    <property type="entry name" value="Acetyltransf_3"/>
    <property type="match status" value="1"/>
</dbReference>
<name>A0A382RNC3_9ZZZZ</name>
<dbReference type="InterPro" id="IPR016181">
    <property type="entry name" value="Acyl_CoA_acyltransferase"/>
</dbReference>
<dbReference type="InterPro" id="IPR000182">
    <property type="entry name" value="GNAT_dom"/>
</dbReference>
<organism evidence="2">
    <name type="scientific">marine metagenome</name>
    <dbReference type="NCBI Taxonomy" id="408172"/>
    <lineage>
        <taxon>unclassified sequences</taxon>
        <taxon>metagenomes</taxon>
        <taxon>ecological metagenomes</taxon>
    </lineage>
</organism>
<dbReference type="SUPFAM" id="SSF55729">
    <property type="entry name" value="Acyl-CoA N-acyltransferases (Nat)"/>
    <property type="match status" value="1"/>
</dbReference>
<dbReference type="Gene3D" id="3.40.630.30">
    <property type="match status" value="1"/>
</dbReference>
<dbReference type="GO" id="GO:1990189">
    <property type="term" value="F:protein N-terminal-serine acetyltransferase activity"/>
    <property type="evidence" value="ECO:0007669"/>
    <property type="project" value="TreeGrafter"/>
</dbReference>
<dbReference type="AlphaFoldDB" id="A0A382RNC3"/>
<reference evidence="2" key="1">
    <citation type="submission" date="2018-05" db="EMBL/GenBank/DDBJ databases">
        <authorList>
            <person name="Lanie J.A."/>
            <person name="Ng W.-L."/>
            <person name="Kazmierczak K.M."/>
            <person name="Andrzejewski T.M."/>
            <person name="Davidsen T.M."/>
            <person name="Wayne K.J."/>
            <person name="Tettelin H."/>
            <person name="Glass J.I."/>
            <person name="Rusch D."/>
            <person name="Podicherti R."/>
            <person name="Tsui H.-C.T."/>
            <person name="Winkler M.E."/>
        </authorList>
    </citation>
    <scope>NUCLEOTIDE SEQUENCE</scope>
</reference>
<dbReference type="GO" id="GO:0008999">
    <property type="term" value="F:protein-N-terminal-alanine acetyltransferase activity"/>
    <property type="evidence" value="ECO:0007669"/>
    <property type="project" value="TreeGrafter"/>
</dbReference>
<evidence type="ECO:0000259" key="1">
    <source>
        <dbReference type="Pfam" id="PF13302"/>
    </source>
</evidence>
<gene>
    <name evidence="2" type="ORF">METZ01_LOCUS350975</name>
</gene>
<dbReference type="PANTHER" id="PTHR43441">
    <property type="entry name" value="RIBOSOMAL-PROTEIN-SERINE ACETYLTRANSFERASE"/>
    <property type="match status" value="1"/>
</dbReference>
<dbReference type="FunFam" id="3.40.630.30:FF:000047">
    <property type="entry name" value="Acetyltransferase, GNAT family"/>
    <property type="match status" value="1"/>
</dbReference>
<feature type="domain" description="N-acetyltransferase" evidence="1">
    <location>
        <begin position="30"/>
        <end position="168"/>
    </location>
</feature>
<accession>A0A382RNC3</accession>
<dbReference type="EMBL" id="UINC01122360">
    <property type="protein sequence ID" value="SVC98121.1"/>
    <property type="molecule type" value="Genomic_DNA"/>
</dbReference>
<protein>
    <recommendedName>
        <fullName evidence="1">N-acetyltransferase domain-containing protein</fullName>
    </recommendedName>
</protein>
<sequence>MKNKRGFRVKFIKAKFPSKKKLIGKYCYLEPVNVKKHSKDLFKNFSKDKKGIDWIYMPQGPFKNEISLKKYLKNKNLTGNPFFYTIYSKRLKTFCGLASYLRIKPQVGTIEVGYITYAKNLQRTVEGTEAMYLMMKNVFDDLGYRRYEWKCDNLNSKSKKAALRLGFKYEGLFRQATIYKKRNRNTAWFSIIDKEWKLYKKSYRQYLKRSNFNTKFIQKEKLKLT</sequence>
<proteinExistence type="predicted"/>
<dbReference type="GO" id="GO:0005737">
    <property type="term" value="C:cytoplasm"/>
    <property type="evidence" value="ECO:0007669"/>
    <property type="project" value="TreeGrafter"/>
</dbReference>
<dbReference type="PANTHER" id="PTHR43441:SF2">
    <property type="entry name" value="FAMILY ACETYLTRANSFERASE, PUTATIVE (AFU_ORTHOLOGUE AFUA_7G00850)-RELATED"/>
    <property type="match status" value="1"/>
</dbReference>
<dbReference type="InterPro" id="IPR051908">
    <property type="entry name" value="Ribosomal_N-acetyltransferase"/>
</dbReference>